<dbReference type="Proteomes" id="UP000190274">
    <property type="component" value="Chromosome C"/>
</dbReference>
<dbReference type="AlphaFoldDB" id="A0A1G4J1D5"/>
<dbReference type="STRING" id="1266660.A0A1G4J1D5"/>
<evidence type="ECO:0000313" key="10">
    <source>
        <dbReference type="Proteomes" id="UP000190274"/>
    </source>
</evidence>
<keyword evidence="6" id="KW-0326">Glycosidase</keyword>
<dbReference type="PANTHER" id="PTHR11742:SF103">
    <property type="entry name" value="ENDOPLASMIC RETICULUM MANNOSIDASE MNL2-RELATED"/>
    <property type="match status" value="1"/>
</dbReference>
<evidence type="ECO:0000256" key="6">
    <source>
        <dbReference type="RuleBase" id="RU361193"/>
    </source>
</evidence>
<keyword evidence="8" id="KW-0472">Membrane</keyword>
<dbReference type="GO" id="GO:0005783">
    <property type="term" value="C:endoplasmic reticulum"/>
    <property type="evidence" value="ECO:0007669"/>
    <property type="project" value="TreeGrafter"/>
</dbReference>
<dbReference type="EC" id="3.2.1.-" evidence="6"/>
<feature type="transmembrane region" description="Helical" evidence="8">
    <location>
        <begin position="12"/>
        <end position="30"/>
    </location>
</feature>
<comment type="cofactor">
    <cofactor evidence="1">
        <name>Ca(2+)</name>
        <dbReference type="ChEBI" id="CHEBI:29108"/>
    </cofactor>
</comment>
<comment type="similarity">
    <text evidence="3 6">Belongs to the glycosyl hydrolase 47 family.</text>
</comment>
<dbReference type="InterPro" id="IPR001382">
    <property type="entry name" value="Glyco_hydro_47"/>
</dbReference>
<dbReference type="EMBL" id="LT598459">
    <property type="protein sequence ID" value="SCU83417.1"/>
    <property type="molecule type" value="Genomic_DNA"/>
</dbReference>
<keyword evidence="8" id="KW-0812">Transmembrane</keyword>
<evidence type="ECO:0000256" key="2">
    <source>
        <dbReference type="ARBA" id="ARBA00004922"/>
    </source>
</evidence>
<dbReference type="InterPro" id="IPR012341">
    <property type="entry name" value="6hp_glycosidase-like_sf"/>
</dbReference>
<sequence>MKLLVSYIRRVRSVVALCGTVSVLLYYTFLNEVNTLNSYAETESLPQIDKHIPLVPNGVAVAEIAGLEGLPSVARPAANDAEEELLNLEILVEKNRFFPLIHRQEEVLTLYPQLELELESEKITDKPRYPIRYASSKNSLTHNKPSGALRRTQALNFGRKDAVKAAQICERIEHQFMTSWRAYSRLALGSDELKPLSKNPTSNGLSRATTMLESLDMLYILNQPDDISKVLTFISEMDFTRSKEALIDVSQSAQRLLGALISSYELSGHQETILLTKAKELADLLLKSFDTPNHVPLLQYPWNSVLNNRFPFQNSNIGQLGAFSLEFSRLSQLTKDDKYFEAIEHIYQTAFESLGNFDIDYLLPSFVDATGCEMIPQDKLVTGEHPNGNVMKSIMQGEYVHCLQTDRFKPVPGSEKTIFSADSASLPFYDNMAKFYQLLNGVDTTKDLKLSRFLVNSFDRIRQLMVFTPLLPNPEGLNLSYVNSVSTEVYYRALNDERIVEISPDYTMHHSSCALASSFTLMGKLLADDDYIEKAKSITRGCVQTYKLLGVMPDAVHAFKCANSPCDFDSSKPPNRDQKGARKGKGIKVGDDNDGNAVSTLSSKYYHLGEEIVSDQARESEQWVTDTQLPKYFDGAIPSYNLSSDVIESIFYLYRTTGEESWRDIGLELLETTMKTIERPSAKGVGQISSLKNVFTGERFDALPADWFSKHLKFYYLLFQDPALFSLDDYIFTHAGHLLMKEKSPVPSAKEAKETSISALVEPFELKEDNTARRHSAGTD</sequence>
<gene>
    <name evidence="9" type="ORF">LADA_0C11320G</name>
</gene>
<evidence type="ECO:0000256" key="8">
    <source>
        <dbReference type="SAM" id="Phobius"/>
    </source>
</evidence>
<dbReference type="GO" id="GO:0005509">
    <property type="term" value="F:calcium ion binding"/>
    <property type="evidence" value="ECO:0007669"/>
    <property type="project" value="InterPro"/>
</dbReference>
<organism evidence="9 10">
    <name type="scientific">Lachancea dasiensis</name>
    <dbReference type="NCBI Taxonomy" id="1072105"/>
    <lineage>
        <taxon>Eukaryota</taxon>
        <taxon>Fungi</taxon>
        <taxon>Dikarya</taxon>
        <taxon>Ascomycota</taxon>
        <taxon>Saccharomycotina</taxon>
        <taxon>Saccharomycetes</taxon>
        <taxon>Saccharomycetales</taxon>
        <taxon>Saccharomycetaceae</taxon>
        <taxon>Lachancea</taxon>
    </lineage>
</organism>
<dbReference type="SUPFAM" id="SSF48225">
    <property type="entry name" value="Seven-hairpin glycosidases"/>
    <property type="match status" value="1"/>
</dbReference>
<reference evidence="10" key="1">
    <citation type="submission" date="2016-03" db="EMBL/GenBank/DDBJ databases">
        <authorList>
            <person name="Devillers H."/>
        </authorList>
    </citation>
    <scope>NUCLEOTIDE SEQUENCE [LARGE SCALE GENOMIC DNA]</scope>
</reference>
<dbReference type="Gene3D" id="1.50.10.10">
    <property type="match status" value="1"/>
</dbReference>
<comment type="pathway">
    <text evidence="2">Protein modification; protein glycosylation.</text>
</comment>
<dbReference type="GO" id="GO:0004571">
    <property type="term" value="F:mannosyl-oligosaccharide 1,2-alpha-mannosidase activity"/>
    <property type="evidence" value="ECO:0007669"/>
    <property type="project" value="InterPro"/>
</dbReference>
<keyword evidence="8" id="KW-1133">Transmembrane helix</keyword>
<dbReference type="OrthoDB" id="8118055at2759"/>
<accession>A0A1G4J1D5</accession>
<evidence type="ECO:0000313" key="9">
    <source>
        <dbReference type="EMBL" id="SCU83417.1"/>
    </source>
</evidence>
<dbReference type="GO" id="GO:0016020">
    <property type="term" value="C:membrane"/>
    <property type="evidence" value="ECO:0007669"/>
    <property type="project" value="InterPro"/>
</dbReference>
<keyword evidence="10" id="KW-1185">Reference proteome</keyword>
<protein>
    <recommendedName>
        <fullName evidence="6">alpha-1,2-Mannosidase</fullName>
        <ecNumber evidence="6">3.2.1.-</ecNumber>
    </recommendedName>
</protein>
<dbReference type="GO" id="GO:0005975">
    <property type="term" value="P:carbohydrate metabolic process"/>
    <property type="evidence" value="ECO:0007669"/>
    <property type="project" value="InterPro"/>
</dbReference>
<dbReference type="PANTHER" id="PTHR11742">
    <property type="entry name" value="MANNOSYL-OLIGOSACCHARIDE ALPHA-1,2-MANNOSIDASE-RELATED"/>
    <property type="match status" value="1"/>
</dbReference>
<evidence type="ECO:0000256" key="3">
    <source>
        <dbReference type="ARBA" id="ARBA00007658"/>
    </source>
</evidence>
<keyword evidence="5" id="KW-1015">Disulfide bond</keyword>
<evidence type="ECO:0000256" key="5">
    <source>
        <dbReference type="ARBA" id="ARBA00023157"/>
    </source>
</evidence>
<evidence type="ECO:0000256" key="7">
    <source>
        <dbReference type="SAM" id="MobiDB-lite"/>
    </source>
</evidence>
<feature type="region of interest" description="Disordered" evidence="7">
    <location>
        <begin position="569"/>
        <end position="592"/>
    </location>
</feature>
<name>A0A1G4J1D5_9SACH</name>
<proteinExistence type="inferred from homology"/>
<dbReference type="InterPro" id="IPR036026">
    <property type="entry name" value="Seven-hairpin_glycosidases"/>
</dbReference>
<evidence type="ECO:0000256" key="1">
    <source>
        <dbReference type="ARBA" id="ARBA00001913"/>
    </source>
</evidence>
<dbReference type="InterPro" id="IPR050749">
    <property type="entry name" value="Glycosyl_Hydrolase_47"/>
</dbReference>
<keyword evidence="4 6" id="KW-0378">Hydrolase</keyword>
<dbReference type="GO" id="GO:0036503">
    <property type="term" value="P:ERAD pathway"/>
    <property type="evidence" value="ECO:0007669"/>
    <property type="project" value="UniProtKB-ARBA"/>
</dbReference>
<dbReference type="Pfam" id="PF01532">
    <property type="entry name" value="Glyco_hydro_47"/>
    <property type="match status" value="1"/>
</dbReference>
<dbReference type="PRINTS" id="PR00747">
    <property type="entry name" value="GLYHDRLASE47"/>
</dbReference>
<evidence type="ECO:0000256" key="4">
    <source>
        <dbReference type="ARBA" id="ARBA00022801"/>
    </source>
</evidence>